<sequence length="258" mass="26192">MTTTHPVEGTATSAPLVLVTGSTRGIGLGTAAHLVRGGSRVVVHGRDRARVDAARASADGGPGTIVGGVVADLTQPDQVAELAAEVVTRWGVPDGLVLSAGGSVVPPGPVEDLDPADWERALRDNLTSAFLTLRAFLPAMKARGSGAVVAVSSSAARRPSAFSPVAYTAAKGGLEALVRCVAQQAGPYGVRANCVAPETIMTERNEQAIPQDVRERLVAQHPIRRLGTVDDVAAAVAFLLSPAAGWTTGEAVGVTGGA</sequence>
<gene>
    <name evidence="4" type="ORF">SAMN05421756_10638</name>
</gene>
<proteinExistence type="inferred from homology"/>
<keyword evidence="2" id="KW-0560">Oxidoreductase</keyword>
<organism evidence="4 5">
    <name type="scientific">Microlunatus flavus</name>
    <dbReference type="NCBI Taxonomy" id="1036181"/>
    <lineage>
        <taxon>Bacteria</taxon>
        <taxon>Bacillati</taxon>
        <taxon>Actinomycetota</taxon>
        <taxon>Actinomycetes</taxon>
        <taxon>Propionibacteriales</taxon>
        <taxon>Propionibacteriaceae</taxon>
        <taxon>Microlunatus</taxon>
    </lineage>
</organism>
<evidence type="ECO:0000313" key="4">
    <source>
        <dbReference type="EMBL" id="SEQ79924.1"/>
    </source>
</evidence>
<feature type="domain" description="Ketoreductase" evidence="3">
    <location>
        <begin position="15"/>
        <end position="198"/>
    </location>
</feature>
<dbReference type="PANTHER" id="PTHR42879">
    <property type="entry name" value="3-OXOACYL-(ACYL-CARRIER-PROTEIN) REDUCTASE"/>
    <property type="match status" value="1"/>
</dbReference>
<keyword evidence="5" id="KW-1185">Reference proteome</keyword>
<evidence type="ECO:0000259" key="3">
    <source>
        <dbReference type="SMART" id="SM00822"/>
    </source>
</evidence>
<dbReference type="CDD" id="cd05233">
    <property type="entry name" value="SDR_c"/>
    <property type="match status" value="1"/>
</dbReference>
<dbReference type="SMART" id="SM00822">
    <property type="entry name" value="PKS_KR"/>
    <property type="match status" value="1"/>
</dbReference>
<dbReference type="OrthoDB" id="9804774at2"/>
<dbReference type="InterPro" id="IPR036291">
    <property type="entry name" value="NAD(P)-bd_dom_sf"/>
</dbReference>
<dbReference type="InterPro" id="IPR050259">
    <property type="entry name" value="SDR"/>
</dbReference>
<dbReference type="GO" id="GO:0016491">
    <property type="term" value="F:oxidoreductase activity"/>
    <property type="evidence" value="ECO:0007669"/>
    <property type="project" value="UniProtKB-KW"/>
</dbReference>
<name>A0A1H9IZ90_9ACTN</name>
<protein>
    <submittedName>
        <fullName evidence="4">Gluconate 5-dehydrogenase/3-oxoacyl-[acyl-carrier protein] reductase</fullName>
    </submittedName>
</protein>
<evidence type="ECO:0000256" key="2">
    <source>
        <dbReference type="ARBA" id="ARBA00023002"/>
    </source>
</evidence>
<comment type="similarity">
    <text evidence="1">Belongs to the short-chain dehydrogenases/reductases (SDR) family.</text>
</comment>
<evidence type="ECO:0000256" key="1">
    <source>
        <dbReference type="ARBA" id="ARBA00006484"/>
    </source>
</evidence>
<dbReference type="FunFam" id="3.40.50.720:FF:000084">
    <property type="entry name" value="Short-chain dehydrogenase reductase"/>
    <property type="match status" value="1"/>
</dbReference>
<dbReference type="InterPro" id="IPR002347">
    <property type="entry name" value="SDR_fam"/>
</dbReference>
<dbReference type="AlphaFoldDB" id="A0A1H9IZ90"/>
<dbReference type="Proteomes" id="UP000198504">
    <property type="component" value="Unassembled WGS sequence"/>
</dbReference>
<dbReference type="EMBL" id="FOFA01000006">
    <property type="protein sequence ID" value="SEQ79924.1"/>
    <property type="molecule type" value="Genomic_DNA"/>
</dbReference>
<dbReference type="Gene3D" id="3.40.50.720">
    <property type="entry name" value="NAD(P)-binding Rossmann-like Domain"/>
    <property type="match status" value="1"/>
</dbReference>
<dbReference type="RefSeq" id="WP_091181943.1">
    <property type="nucleotide sequence ID" value="NZ_FOFA01000006.1"/>
</dbReference>
<accession>A0A1H9IZ90</accession>
<dbReference type="SUPFAM" id="SSF51735">
    <property type="entry name" value="NAD(P)-binding Rossmann-fold domains"/>
    <property type="match status" value="1"/>
</dbReference>
<dbReference type="STRING" id="1036181.SAMN05421756_10638"/>
<reference evidence="5" key="1">
    <citation type="submission" date="2016-10" db="EMBL/GenBank/DDBJ databases">
        <authorList>
            <person name="Varghese N."/>
            <person name="Submissions S."/>
        </authorList>
    </citation>
    <scope>NUCLEOTIDE SEQUENCE [LARGE SCALE GENOMIC DNA]</scope>
    <source>
        <strain evidence="5">CGMCC 4.6856</strain>
    </source>
</reference>
<dbReference type="PRINTS" id="PR00081">
    <property type="entry name" value="GDHRDH"/>
</dbReference>
<evidence type="ECO:0000313" key="5">
    <source>
        <dbReference type="Proteomes" id="UP000198504"/>
    </source>
</evidence>
<dbReference type="InterPro" id="IPR057326">
    <property type="entry name" value="KR_dom"/>
</dbReference>
<dbReference type="Pfam" id="PF13561">
    <property type="entry name" value="adh_short_C2"/>
    <property type="match status" value="1"/>
</dbReference>